<name>A0A9X3SGB0_9ACTN</name>
<keyword evidence="2" id="KW-0732">Signal</keyword>
<protein>
    <submittedName>
        <fullName evidence="4">ThuA domain-containing protein</fullName>
    </submittedName>
</protein>
<organism evidence="4 5">
    <name type="scientific">Solirubrobacter phytolaccae</name>
    <dbReference type="NCBI Taxonomy" id="1404360"/>
    <lineage>
        <taxon>Bacteria</taxon>
        <taxon>Bacillati</taxon>
        <taxon>Actinomycetota</taxon>
        <taxon>Thermoleophilia</taxon>
        <taxon>Solirubrobacterales</taxon>
        <taxon>Solirubrobacteraceae</taxon>
        <taxon>Solirubrobacter</taxon>
    </lineage>
</organism>
<dbReference type="InterPro" id="IPR013320">
    <property type="entry name" value="ConA-like_dom_sf"/>
</dbReference>
<accession>A0A9X3SGB0</accession>
<dbReference type="Gene3D" id="2.60.40.10">
    <property type="entry name" value="Immunoglobulins"/>
    <property type="match status" value="1"/>
</dbReference>
<evidence type="ECO:0000313" key="5">
    <source>
        <dbReference type="Proteomes" id="UP001147653"/>
    </source>
</evidence>
<sequence length="1808" mass="192150">MRGRWLWALLLTLALGVFGTGTAHAQSGAKVLVLKGSSTSDVDAAALNTIKTLGTENDFTVDEATLADINTTKLAGYQSLVFVNVGGDTLDSAGEAALQTYVEAGNGFLGIGTTATVEPGSSFVNGLIGARPNNTPSQTTQTIVAGDRVHPSTRDLPLMQDRADLYYTWGTRPTGQVHTVARYHAVGAAAGDGTAVGGTDWPISWCRDYRGGRSFYTGMGRVVGAYSDTNFQKHLLGALEWSAGLVRGDCKATISANYKGTRVLSAGPTATGTTTAGESHGLSVASNGWVVYIGRGDCRTDTERGNLLGLPPFGRILNHADQNVGIACGTVHIFDPSQYTGAENSGVSKAGTLTVYGDGGTGGERTSEGDHKMEYGLIGVAVAPDFASTGHVYLQYFPSYNENAKPKGLPLERRISKMSEPRISRFTVNLQTKQLDLNSEKIIFKYDAQIYSCCHVGGGMGFDSEGNLYVTTGDTNSSQNTAGANGVDTGPLGYSGNNPIAKCPTGPNEPSSAHCGPTTFSFQDARRTAGNTNDYNGKMLRFKPLADPGAEVGPGKTYTLPTATSPNGPNLFNGTEGGGGKAKPEIYAMGLRNPSRLSIDPETDVPYTAWVGPDAGTPNASWGPTTYENAAQITRAGNYGWPYCMGSKQAYRDRLNTGAARTDSPEGYVPGGPATGGTEGWYDCDNLRNDSINNTGLVEFPHTTGTGADAGKVRGNNLWWGRGVGGEKNGCPSYPRVRTAPAGRLGAPNYAAAAADIQQGCPFVTNSGLTVMNGPVYRYKEGADNSRRWPAYWSGRWFLHNNGGPSVKHGLLLDPATAGTANGLPIYADSLRDTLSWGGSYMDSKFGPDGALYVQTYDGFFRAGQAVGIYRYDYVGGAPTPGANPRSFPIGSLGVRFSSGGSGGVAWEWDFGDGSAKSNEANPTHTYPREGRFQATLTVTYADGAKDTKTVDVDVLSAEDKTAPVTVGSLTPAQPGDGGTYTRPVTVTLSATDAQPGSGVDRTEYRVNGGDWTGYSAPIRREQPGMYLVEFRSTDRTGNVEATKALTFTIAVAENCPQNFNDEFTGPNLDPKWEVKRGDAAARSFVDGALRMKVRAGDMIGNQADAKNVLLQDAPSGSWQIQTKLDVSTLTLEGEQAGFVLWNSETPNNFAKITYISKGTFAQYEWVATRNNANQITAGPQISTPDGDVWLRVSANGSGTYVAEGSTNGETWQAIGGEITGLGDPETLKFGLKVSDGSNSENYAAFDWFRVDCSDRVPPRTTAELPKADGKLGWYKTAPQVKLTADDGTLGAIDKVSYRVDGGDFRTYEGPFTIDAPGEHVVEYFATDKAENVETTKRLVLRVDGTAPVVEATAEGDEAAGPLTVTLDAPDGDKGSGTTLTEYRVDGGPWTTYEASSEQVLLDGSEGSLAGWKQVGPGNFSRMTDGSGGITPVGGLGMLYYPVQEFGDFRLKLQFREGRQDGGFSNGGVFVRFPNPEQTPRTHDCSKVGSAANDPAWVAIYCGFEIQLFDDEANDRETRKTGSIYTFDNNNISQIGQPKTPRGQWEDYEVEVVGQHYKISRNGKVINEWDNNPGISADRGGDPNTSQRQFTRGFIGLQNHGGADTMQYRNVKVEDLTPGAPASKKATPFDIEGVGPHTIEVRTTDAAGNVGRQTFDLEIGAPEAPGANPPVQQPTVLQPTSNTLPPMIDTPATYRLGSVASSVTRATFTKKGVKVPVACTGAMTGTAKLTVSSADRKRLKLTTATIDSEDVTCWGPHTATVTLKPSSAIARALARKGGPKSVKLNVAVQMRDWGKPAETKKTTITLRR</sequence>
<dbReference type="SMART" id="SM00089">
    <property type="entry name" value="PKD"/>
    <property type="match status" value="1"/>
</dbReference>
<dbReference type="InterPro" id="IPR013783">
    <property type="entry name" value="Ig-like_fold"/>
</dbReference>
<evidence type="ECO:0000259" key="3">
    <source>
        <dbReference type="PROSITE" id="PS50093"/>
    </source>
</evidence>
<dbReference type="SUPFAM" id="SSF49299">
    <property type="entry name" value="PKD domain"/>
    <property type="match status" value="1"/>
</dbReference>
<dbReference type="InterPro" id="IPR012938">
    <property type="entry name" value="Glc/Sorbosone_DH"/>
</dbReference>
<dbReference type="PROSITE" id="PS50093">
    <property type="entry name" value="PKD"/>
    <property type="match status" value="1"/>
</dbReference>
<feature type="compositionally biased region" description="Polar residues" evidence="1">
    <location>
        <begin position="559"/>
        <end position="573"/>
    </location>
</feature>
<dbReference type="Pfam" id="PF07995">
    <property type="entry name" value="GSDH"/>
    <property type="match status" value="1"/>
</dbReference>
<keyword evidence="5" id="KW-1185">Reference proteome</keyword>
<dbReference type="InterPro" id="IPR022409">
    <property type="entry name" value="PKD/Chitinase_dom"/>
</dbReference>
<comment type="caution">
    <text evidence="4">The sequence shown here is derived from an EMBL/GenBank/DDBJ whole genome shotgun (WGS) entry which is preliminary data.</text>
</comment>
<dbReference type="SUPFAM" id="SSF49899">
    <property type="entry name" value="Concanavalin A-like lectins/glucanases"/>
    <property type="match status" value="1"/>
</dbReference>
<dbReference type="InterPro" id="IPR058094">
    <property type="entry name" value="Ig-like_OmpL47-like"/>
</dbReference>
<feature type="domain" description="PKD" evidence="3">
    <location>
        <begin position="898"/>
        <end position="955"/>
    </location>
</feature>
<dbReference type="SUPFAM" id="SSF52317">
    <property type="entry name" value="Class I glutamine amidotransferase-like"/>
    <property type="match status" value="1"/>
</dbReference>
<dbReference type="InterPro" id="IPR011042">
    <property type="entry name" value="6-blade_b-propeller_TolB-like"/>
</dbReference>
<dbReference type="GO" id="GO:0005975">
    <property type="term" value="P:carbohydrate metabolic process"/>
    <property type="evidence" value="ECO:0007669"/>
    <property type="project" value="UniProtKB-ARBA"/>
</dbReference>
<dbReference type="InterPro" id="IPR029010">
    <property type="entry name" value="ThuA-like"/>
</dbReference>
<dbReference type="PANTHER" id="PTHR40469">
    <property type="entry name" value="SECRETED GLYCOSYL HYDROLASE"/>
    <property type="match status" value="1"/>
</dbReference>
<evidence type="ECO:0000256" key="2">
    <source>
        <dbReference type="SAM" id="SignalP"/>
    </source>
</evidence>
<dbReference type="Pfam" id="PF17851">
    <property type="entry name" value="GH43_C2"/>
    <property type="match status" value="1"/>
</dbReference>
<dbReference type="RefSeq" id="WP_270026617.1">
    <property type="nucleotide sequence ID" value="NZ_JAPDDP010000033.1"/>
</dbReference>
<dbReference type="Pfam" id="PF06439">
    <property type="entry name" value="3keto-disac_hyd"/>
    <property type="match status" value="1"/>
</dbReference>
<dbReference type="Gene3D" id="3.40.50.880">
    <property type="match status" value="1"/>
</dbReference>
<dbReference type="Proteomes" id="UP001147653">
    <property type="component" value="Unassembled WGS sequence"/>
</dbReference>
<feature type="region of interest" description="Disordered" evidence="1">
    <location>
        <begin position="559"/>
        <end position="580"/>
    </location>
</feature>
<gene>
    <name evidence="4" type="ORF">OJ997_18240</name>
</gene>
<evidence type="ECO:0000256" key="1">
    <source>
        <dbReference type="SAM" id="MobiDB-lite"/>
    </source>
</evidence>
<dbReference type="InterPro" id="IPR035986">
    <property type="entry name" value="PKD_dom_sf"/>
</dbReference>
<dbReference type="InterPro" id="IPR041542">
    <property type="entry name" value="GH43_C2"/>
</dbReference>
<dbReference type="InterPro" id="IPR029062">
    <property type="entry name" value="Class_I_gatase-like"/>
</dbReference>
<reference evidence="4" key="1">
    <citation type="submission" date="2022-10" db="EMBL/GenBank/DDBJ databases">
        <title>The WGS of Solirubrobacter phytolaccae KCTC 29190.</title>
        <authorList>
            <person name="Jiang Z."/>
        </authorList>
    </citation>
    <scope>NUCLEOTIDE SEQUENCE</scope>
    <source>
        <strain evidence="4">KCTC 29190</strain>
    </source>
</reference>
<dbReference type="Gene3D" id="2.60.120.560">
    <property type="entry name" value="Exo-inulinase, domain 1"/>
    <property type="match status" value="1"/>
</dbReference>
<proteinExistence type="predicted"/>
<dbReference type="Gene3D" id="2.120.10.30">
    <property type="entry name" value="TolB, C-terminal domain"/>
    <property type="match status" value="1"/>
</dbReference>
<dbReference type="CDD" id="cd00146">
    <property type="entry name" value="PKD"/>
    <property type="match status" value="1"/>
</dbReference>
<feature type="signal peptide" evidence="2">
    <location>
        <begin position="1"/>
        <end position="25"/>
    </location>
</feature>
<dbReference type="Pfam" id="PF06283">
    <property type="entry name" value="ThuA"/>
    <property type="match status" value="1"/>
</dbReference>
<feature type="chain" id="PRO_5040775250" evidence="2">
    <location>
        <begin position="26"/>
        <end position="1808"/>
    </location>
</feature>
<evidence type="ECO:0000313" key="4">
    <source>
        <dbReference type="EMBL" id="MDA0182252.1"/>
    </source>
</evidence>
<dbReference type="NCBIfam" id="NF047446">
    <property type="entry name" value="barrel_OmpL47"/>
    <property type="match status" value="2"/>
</dbReference>
<dbReference type="PANTHER" id="PTHR40469:SF2">
    <property type="entry name" value="GALACTOSE-BINDING DOMAIN-LIKE SUPERFAMILY PROTEIN"/>
    <property type="match status" value="1"/>
</dbReference>
<dbReference type="InterPro" id="IPR010496">
    <property type="entry name" value="AL/BT2_dom"/>
</dbReference>
<dbReference type="Gene3D" id="2.60.120.200">
    <property type="match status" value="1"/>
</dbReference>
<dbReference type="EMBL" id="JAPDDP010000033">
    <property type="protein sequence ID" value="MDA0182252.1"/>
    <property type="molecule type" value="Genomic_DNA"/>
</dbReference>
<dbReference type="GO" id="GO:0016787">
    <property type="term" value="F:hydrolase activity"/>
    <property type="evidence" value="ECO:0007669"/>
    <property type="project" value="InterPro"/>
</dbReference>
<dbReference type="InterPro" id="IPR000601">
    <property type="entry name" value="PKD_dom"/>
</dbReference>
<dbReference type="Pfam" id="PF18911">
    <property type="entry name" value="PKD_4"/>
    <property type="match status" value="1"/>
</dbReference>